<feature type="domain" description="Thioredoxin" evidence="7">
    <location>
        <begin position="22"/>
        <end position="180"/>
    </location>
</feature>
<name>A0A4R5QKM4_9PROT</name>
<proteinExistence type="inferred from homology"/>
<comment type="caution">
    <text evidence="8">The sequence shown here is derived from an EMBL/GenBank/DDBJ whole genome shotgun (WGS) entry which is preliminary data.</text>
</comment>
<evidence type="ECO:0000256" key="5">
    <source>
        <dbReference type="RuleBase" id="RU000499"/>
    </source>
</evidence>
<sequence>MVELTRRAAVLFGGALMAGGASAASASLYDFRMEAIEGGPLALSDYRGKAVLVVNTASFCGYTPQYAGLQRLHETYGPRGLVVLGVPSQDFNQESFDNKKIKDFCETNYNVEFPMTTVSHVRGAQAAPVFAFLAERGGGPPRWNFHKYLVARDGRTVRGFATQTGPDSRELVQAIEAVLAKPAA</sequence>
<comment type="similarity">
    <text evidence="1 5">Belongs to the glutathione peroxidase family.</text>
</comment>
<dbReference type="SUPFAM" id="SSF52833">
    <property type="entry name" value="Thioredoxin-like"/>
    <property type="match status" value="1"/>
</dbReference>
<dbReference type="OrthoDB" id="9785502at2"/>
<gene>
    <name evidence="8" type="ORF">E2C06_04770</name>
</gene>
<dbReference type="PANTHER" id="PTHR11592">
    <property type="entry name" value="GLUTATHIONE PEROXIDASE"/>
    <property type="match status" value="1"/>
</dbReference>
<dbReference type="InterPro" id="IPR000889">
    <property type="entry name" value="Glutathione_peroxidase"/>
</dbReference>
<keyword evidence="9" id="KW-1185">Reference proteome</keyword>
<organism evidence="8 9">
    <name type="scientific">Dankookia rubra</name>
    <dbReference type="NCBI Taxonomy" id="1442381"/>
    <lineage>
        <taxon>Bacteria</taxon>
        <taxon>Pseudomonadati</taxon>
        <taxon>Pseudomonadota</taxon>
        <taxon>Alphaproteobacteria</taxon>
        <taxon>Acetobacterales</taxon>
        <taxon>Roseomonadaceae</taxon>
        <taxon>Dankookia</taxon>
    </lineage>
</organism>
<evidence type="ECO:0000256" key="2">
    <source>
        <dbReference type="ARBA" id="ARBA00022559"/>
    </source>
</evidence>
<dbReference type="PRINTS" id="PR01011">
    <property type="entry name" value="GLUTPROXDASE"/>
</dbReference>
<evidence type="ECO:0000256" key="1">
    <source>
        <dbReference type="ARBA" id="ARBA00006926"/>
    </source>
</evidence>
<dbReference type="GO" id="GO:0034599">
    <property type="term" value="P:cellular response to oxidative stress"/>
    <property type="evidence" value="ECO:0007669"/>
    <property type="project" value="TreeGrafter"/>
</dbReference>
<dbReference type="EMBL" id="SMSJ01000004">
    <property type="protein sequence ID" value="TDH63643.1"/>
    <property type="molecule type" value="Genomic_DNA"/>
</dbReference>
<keyword evidence="3 5" id="KW-0560">Oxidoreductase</keyword>
<dbReference type="PROSITE" id="PS00460">
    <property type="entry name" value="GLUTATHIONE_PEROXID_1"/>
    <property type="match status" value="1"/>
</dbReference>
<dbReference type="Proteomes" id="UP000295096">
    <property type="component" value="Unassembled WGS sequence"/>
</dbReference>
<dbReference type="PROSITE" id="PS51355">
    <property type="entry name" value="GLUTATHIONE_PEROXID_3"/>
    <property type="match status" value="1"/>
</dbReference>
<dbReference type="Gene3D" id="3.40.30.10">
    <property type="entry name" value="Glutaredoxin"/>
    <property type="match status" value="1"/>
</dbReference>
<dbReference type="InterPro" id="IPR029759">
    <property type="entry name" value="GPX_AS"/>
</dbReference>
<reference evidence="8 9" key="1">
    <citation type="journal article" date="2016" name="J. Microbiol.">
        <title>Dankookia rubra gen. nov., sp. nov., an alphaproteobacterium isolated from sediment of a shallow stream.</title>
        <authorList>
            <person name="Kim W.H."/>
            <person name="Kim D.H."/>
            <person name="Kang K."/>
            <person name="Ahn T.Y."/>
        </authorList>
    </citation>
    <scope>NUCLEOTIDE SEQUENCE [LARGE SCALE GENOMIC DNA]</scope>
    <source>
        <strain evidence="8 9">JCM30602</strain>
    </source>
</reference>
<evidence type="ECO:0000313" key="8">
    <source>
        <dbReference type="EMBL" id="TDH63643.1"/>
    </source>
</evidence>
<dbReference type="CDD" id="cd00340">
    <property type="entry name" value="GSH_Peroxidase"/>
    <property type="match status" value="1"/>
</dbReference>
<protein>
    <recommendedName>
        <fullName evidence="5">Glutathione peroxidase</fullName>
    </recommendedName>
</protein>
<evidence type="ECO:0000256" key="4">
    <source>
        <dbReference type="PIRSR" id="PIRSR000303-1"/>
    </source>
</evidence>
<evidence type="ECO:0000313" key="9">
    <source>
        <dbReference type="Proteomes" id="UP000295096"/>
    </source>
</evidence>
<evidence type="ECO:0000256" key="6">
    <source>
        <dbReference type="SAM" id="SignalP"/>
    </source>
</evidence>
<keyword evidence="6" id="KW-0732">Signal</keyword>
<dbReference type="PROSITE" id="PS51352">
    <property type="entry name" value="THIOREDOXIN_2"/>
    <property type="match status" value="1"/>
</dbReference>
<feature type="chain" id="PRO_5020651523" description="Glutathione peroxidase" evidence="6">
    <location>
        <begin position="24"/>
        <end position="184"/>
    </location>
</feature>
<dbReference type="InterPro" id="IPR013766">
    <property type="entry name" value="Thioredoxin_domain"/>
</dbReference>
<keyword evidence="2 5" id="KW-0575">Peroxidase</keyword>
<dbReference type="PIRSF" id="PIRSF000303">
    <property type="entry name" value="Glutathion_perox"/>
    <property type="match status" value="1"/>
</dbReference>
<dbReference type="RefSeq" id="WP_133287437.1">
    <property type="nucleotide sequence ID" value="NZ_SMSJ01000004.1"/>
</dbReference>
<accession>A0A4R5QKM4</accession>
<dbReference type="InterPro" id="IPR036249">
    <property type="entry name" value="Thioredoxin-like_sf"/>
</dbReference>
<feature type="signal peptide" evidence="6">
    <location>
        <begin position="1"/>
        <end position="23"/>
    </location>
</feature>
<evidence type="ECO:0000256" key="3">
    <source>
        <dbReference type="ARBA" id="ARBA00023002"/>
    </source>
</evidence>
<feature type="active site" evidence="4">
    <location>
        <position position="60"/>
    </location>
</feature>
<dbReference type="Pfam" id="PF00255">
    <property type="entry name" value="GSHPx"/>
    <property type="match status" value="1"/>
</dbReference>
<dbReference type="PANTHER" id="PTHR11592:SF44">
    <property type="entry name" value="GLUTATHIONE PEROXIDASE"/>
    <property type="match status" value="1"/>
</dbReference>
<evidence type="ECO:0000259" key="7">
    <source>
        <dbReference type="PROSITE" id="PS51352"/>
    </source>
</evidence>
<dbReference type="AlphaFoldDB" id="A0A4R5QKM4"/>
<dbReference type="GO" id="GO:0004601">
    <property type="term" value="F:peroxidase activity"/>
    <property type="evidence" value="ECO:0007669"/>
    <property type="project" value="UniProtKB-KW"/>
</dbReference>